<keyword evidence="4" id="KW-1185">Reference proteome</keyword>
<dbReference type="InterPro" id="IPR012340">
    <property type="entry name" value="NA-bd_OB-fold"/>
</dbReference>
<evidence type="ECO:0000256" key="1">
    <source>
        <dbReference type="ARBA" id="ARBA00022553"/>
    </source>
</evidence>
<dbReference type="InterPro" id="IPR052069">
    <property type="entry name" value="Ca-reg_mRNA-binding_domain"/>
</dbReference>
<name>A0ABP0K0Z8_9DINO</name>
<comment type="caution">
    <text evidence="3">The sequence shown here is derived from an EMBL/GenBank/DDBJ whole genome shotgun (WGS) entry which is preliminary data.</text>
</comment>
<dbReference type="Pfam" id="PF00313">
    <property type="entry name" value="CSD"/>
    <property type="match status" value="1"/>
</dbReference>
<dbReference type="PROSITE" id="PS51857">
    <property type="entry name" value="CSD_2"/>
    <property type="match status" value="2"/>
</dbReference>
<protein>
    <recommendedName>
        <fullName evidence="2">CSD domain-containing protein</fullName>
    </recommendedName>
</protein>
<dbReference type="SMART" id="SM00357">
    <property type="entry name" value="CSP"/>
    <property type="match status" value="2"/>
</dbReference>
<accession>A0ABP0K0Z8</accession>
<proteinExistence type="predicted"/>
<dbReference type="Proteomes" id="UP001642464">
    <property type="component" value="Unassembled WGS sequence"/>
</dbReference>
<dbReference type="EMBL" id="CAXAMM010009358">
    <property type="protein sequence ID" value="CAK9020120.1"/>
    <property type="molecule type" value="Genomic_DNA"/>
</dbReference>
<evidence type="ECO:0000313" key="4">
    <source>
        <dbReference type="Proteomes" id="UP001642464"/>
    </source>
</evidence>
<organism evidence="3 4">
    <name type="scientific">Durusdinium trenchii</name>
    <dbReference type="NCBI Taxonomy" id="1381693"/>
    <lineage>
        <taxon>Eukaryota</taxon>
        <taxon>Sar</taxon>
        <taxon>Alveolata</taxon>
        <taxon>Dinophyceae</taxon>
        <taxon>Suessiales</taxon>
        <taxon>Symbiodiniaceae</taxon>
        <taxon>Durusdinium</taxon>
    </lineage>
</organism>
<sequence length="272" mass="27440">MDSSSLPSGTGSCTSFNVAKGFGFIDMGGVTLFVHFSECEPGKQPKEGDILTFEYEPRKNNPEQYQAKNVKGCSADRIAWGSTFNGPVEGTGTCTGRCKSFGAKGYGFIVMDDGTELFFNVKDCVGSKPAAGDILKFDMADSQMKPGSKEAKNVTGGSQPLDMQMKGGWGMWGDGWGGKGGYGPWQGDWGWDGGKGGKGQGMWGGMKGGMGGYGGYGMNGGMGSCGMGMGGSGMGGGGGMGDGGGGGGGCMGCGMDGGGMGGPYGKGGCSNW</sequence>
<keyword evidence="1" id="KW-0597">Phosphoprotein</keyword>
<reference evidence="3 4" key="1">
    <citation type="submission" date="2024-02" db="EMBL/GenBank/DDBJ databases">
        <authorList>
            <person name="Chen Y."/>
            <person name="Shah S."/>
            <person name="Dougan E. K."/>
            <person name="Thang M."/>
            <person name="Chan C."/>
        </authorList>
    </citation>
    <scope>NUCLEOTIDE SEQUENCE [LARGE SCALE GENOMIC DNA]</scope>
</reference>
<feature type="domain" description="CSD" evidence="2">
    <location>
        <begin position="8"/>
        <end position="72"/>
    </location>
</feature>
<dbReference type="SUPFAM" id="SSF50249">
    <property type="entry name" value="Nucleic acid-binding proteins"/>
    <property type="match status" value="2"/>
</dbReference>
<dbReference type="PANTHER" id="PTHR12962:SF1">
    <property type="entry name" value="COLD SHOCK DOMAIN-CONTAINING PROTEIN CG9705"/>
    <property type="match status" value="1"/>
</dbReference>
<evidence type="ECO:0000259" key="2">
    <source>
        <dbReference type="PROSITE" id="PS51857"/>
    </source>
</evidence>
<dbReference type="Gene3D" id="2.40.50.140">
    <property type="entry name" value="Nucleic acid-binding proteins"/>
    <property type="match status" value="2"/>
</dbReference>
<dbReference type="PANTHER" id="PTHR12962">
    <property type="entry name" value="CALCIUM-REGULATED HEAT STABLE PROTEIN CRHSP-24-RELATED"/>
    <property type="match status" value="1"/>
</dbReference>
<dbReference type="CDD" id="cd04458">
    <property type="entry name" value="CSP_CDS"/>
    <property type="match status" value="1"/>
</dbReference>
<gene>
    <name evidence="3" type="ORF">SCF082_LOCUS14796</name>
</gene>
<dbReference type="InterPro" id="IPR011129">
    <property type="entry name" value="CSD"/>
</dbReference>
<evidence type="ECO:0000313" key="3">
    <source>
        <dbReference type="EMBL" id="CAK9020120.1"/>
    </source>
</evidence>
<feature type="domain" description="CSD" evidence="2">
    <location>
        <begin position="93"/>
        <end position="156"/>
    </location>
</feature>
<dbReference type="InterPro" id="IPR002059">
    <property type="entry name" value="CSP_DNA-bd"/>
</dbReference>